<keyword evidence="2" id="KW-1185">Reference proteome</keyword>
<dbReference type="Proteomes" id="UP000078582">
    <property type="component" value="Chromosome"/>
</dbReference>
<protein>
    <submittedName>
        <fullName evidence="1">Uncharacterized protein</fullName>
    </submittedName>
</protein>
<evidence type="ECO:0000313" key="2">
    <source>
        <dbReference type="Proteomes" id="UP000078582"/>
    </source>
</evidence>
<evidence type="ECO:0000313" key="1">
    <source>
        <dbReference type="EMBL" id="ANK61589.1"/>
    </source>
</evidence>
<proteinExistence type="predicted"/>
<dbReference type="OrthoDB" id="2312136at2"/>
<dbReference type="EMBL" id="CP014873">
    <property type="protein sequence ID" value="ANK61589.1"/>
    <property type="molecule type" value="Genomic_DNA"/>
</dbReference>
<dbReference type="RefSeq" id="WP_068226142.1">
    <property type="nucleotide sequence ID" value="NZ_CP014623.1"/>
</dbReference>
<dbReference type="GeneID" id="42980951"/>
<organism evidence="1 2">
    <name type="scientific">Loigolactobacillus backii</name>
    <dbReference type="NCBI Taxonomy" id="375175"/>
    <lineage>
        <taxon>Bacteria</taxon>
        <taxon>Bacillati</taxon>
        <taxon>Bacillota</taxon>
        <taxon>Bacilli</taxon>
        <taxon>Lactobacillales</taxon>
        <taxon>Lactobacillaceae</taxon>
        <taxon>Loigolactobacillus</taxon>
    </lineage>
</organism>
<dbReference type="KEGG" id="lbt:AYR52_11595"/>
<accession>A0A192GYJ0</accession>
<name>A0A192GYJ0_9LACO</name>
<sequence length="70" mass="7805">MKTAFELVTCTHCEQKVPTGVYCSNCGKQLFTIQGQVNITTSFCVNCGALTPATKYCSICGYEKDYDHYF</sequence>
<reference evidence="1 2" key="1">
    <citation type="submission" date="2016-03" db="EMBL/GenBank/DDBJ databases">
        <title>Pediococcus and Lactobacillus from brewery environment - whole genome sequencing and assembly.</title>
        <authorList>
            <person name="Behr J."/>
            <person name="Geissler A.J."/>
            <person name="Vogel R.F."/>
        </authorList>
    </citation>
    <scope>NUCLEOTIDE SEQUENCE [LARGE SCALE GENOMIC DNA]</scope>
    <source>
        <strain evidence="1 2">TMW 1.1989</strain>
    </source>
</reference>
<dbReference type="AlphaFoldDB" id="A0A192GYJ0"/>
<gene>
    <name evidence="1" type="ORF">AYR53_01710</name>
</gene>